<protein>
    <submittedName>
        <fullName evidence="1">Uncharacterized protein</fullName>
    </submittedName>
</protein>
<evidence type="ECO:0000313" key="2">
    <source>
        <dbReference type="Proteomes" id="UP000828390"/>
    </source>
</evidence>
<dbReference type="SUPFAM" id="SSF47769">
    <property type="entry name" value="SAM/Pointed domain"/>
    <property type="match status" value="1"/>
</dbReference>
<gene>
    <name evidence="1" type="ORF">DPMN_026438</name>
</gene>
<organism evidence="1 2">
    <name type="scientific">Dreissena polymorpha</name>
    <name type="common">Zebra mussel</name>
    <name type="synonym">Mytilus polymorpha</name>
    <dbReference type="NCBI Taxonomy" id="45954"/>
    <lineage>
        <taxon>Eukaryota</taxon>
        <taxon>Metazoa</taxon>
        <taxon>Spiralia</taxon>
        <taxon>Lophotrochozoa</taxon>
        <taxon>Mollusca</taxon>
        <taxon>Bivalvia</taxon>
        <taxon>Autobranchia</taxon>
        <taxon>Heteroconchia</taxon>
        <taxon>Euheterodonta</taxon>
        <taxon>Imparidentia</taxon>
        <taxon>Neoheterodontei</taxon>
        <taxon>Myida</taxon>
        <taxon>Dreissenoidea</taxon>
        <taxon>Dreissenidae</taxon>
        <taxon>Dreissena</taxon>
    </lineage>
</organism>
<reference evidence="1" key="1">
    <citation type="journal article" date="2019" name="bioRxiv">
        <title>The Genome of the Zebra Mussel, Dreissena polymorpha: A Resource for Invasive Species Research.</title>
        <authorList>
            <person name="McCartney M.A."/>
            <person name="Auch B."/>
            <person name="Kono T."/>
            <person name="Mallez S."/>
            <person name="Zhang Y."/>
            <person name="Obille A."/>
            <person name="Becker A."/>
            <person name="Abrahante J.E."/>
            <person name="Garbe J."/>
            <person name="Badalamenti J.P."/>
            <person name="Herman A."/>
            <person name="Mangelson H."/>
            <person name="Liachko I."/>
            <person name="Sullivan S."/>
            <person name="Sone E.D."/>
            <person name="Koren S."/>
            <person name="Silverstein K.A.T."/>
            <person name="Beckman K.B."/>
            <person name="Gohl D.M."/>
        </authorList>
    </citation>
    <scope>NUCLEOTIDE SEQUENCE</scope>
    <source>
        <strain evidence="1">Duluth1</strain>
        <tissue evidence="1">Whole animal</tissue>
    </source>
</reference>
<sequence length="69" mass="7694">MMTLPTGALTKHFKEQGISGRMLPFLTSHHLTRTLCIRVGPALSLFQAVKHKMDQRQLTSTSNPCVACR</sequence>
<evidence type="ECO:0000313" key="1">
    <source>
        <dbReference type="EMBL" id="KAH3863449.1"/>
    </source>
</evidence>
<dbReference type="AlphaFoldDB" id="A0A9D4LTF2"/>
<dbReference type="Gene3D" id="1.10.150.50">
    <property type="entry name" value="Transcription Factor, Ets-1"/>
    <property type="match status" value="1"/>
</dbReference>
<comment type="caution">
    <text evidence="1">The sequence shown here is derived from an EMBL/GenBank/DDBJ whole genome shotgun (WGS) entry which is preliminary data.</text>
</comment>
<proteinExistence type="predicted"/>
<dbReference type="EMBL" id="JAIWYP010000002">
    <property type="protein sequence ID" value="KAH3863449.1"/>
    <property type="molecule type" value="Genomic_DNA"/>
</dbReference>
<accession>A0A9D4LTF2</accession>
<dbReference type="InterPro" id="IPR013761">
    <property type="entry name" value="SAM/pointed_sf"/>
</dbReference>
<reference evidence="1" key="2">
    <citation type="submission" date="2020-11" db="EMBL/GenBank/DDBJ databases">
        <authorList>
            <person name="McCartney M.A."/>
            <person name="Auch B."/>
            <person name="Kono T."/>
            <person name="Mallez S."/>
            <person name="Becker A."/>
            <person name="Gohl D.M."/>
            <person name="Silverstein K.A.T."/>
            <person name="Koren S."/>
            <person name="Bechman K.B."/>
            <person name="Herman A."/>
            <person name="Abrahante J.E."/>
            <person name="Garbe J."/>
        </authorList>
    </citation>
    <scope>NUCLEOTIDE SEQUENCE</scope>
    <source>
        <strain evidence="1">Duluth1</strain>
        <tissue evidence="1">Whole animal</tissue>
    </source>
</reference>
<keyword evidence="2" id="KW-1185">Reference proteome</keyword>
<dbReference type="Proteomes" id="UP000828390">
    <property type="component" value="Unassembled WGS sequence"/>
</dbReference>
<name>A0A9D4LTF2_DREPO</name>